<dbReference type="Pfam" id="PF19624">
    <property type="entry name" value="DUF6129"/>
    <property type="match status" value="1"/>
</dbReference>
<dbReference type="InterPro" id="IPR046132">
    <property type="entry name" value="DUF6129"/>
</dbReference>
<gene>
    <name evidence="2" type="ORF">E4P82_12940</name>
</gene>
<evidence type="ECO:0000259" key="1">
    <source>
        <dbReference type="Pfam" id="PF19624"/>
    </source>
</evidence>
<organism evidence="2 3">
    <name type="scientific">Candidatus Competibacter phosphatis</name>
    <dbReference type="NCBI Taxonomy" id="221280"/>
    <lineage>
        <taxon>Bacteria</taxon>
        <taxon>Pseudomonadati</taxon>
        <taxon>Pseudomonadota</taxon>
        <taxon>Gammaproteobacteria</taxon>
        <taxon>Candidatus Competibacteraceae</taxon>
        <taxon>Candidatus Competibacter</taxon>
    </lineage>
</organism>
<feature type="domain" description="DUF6129" evidence="1">
    <location>
        <begin position="24"/>
        <end position="73"/>
    </location>
</feature>
<name>A0ABX1TKU1_9GAMM</name>
<sequence>MITQRQLADIARLTADRGLDHTTASHLRQVYPGTYFTYCLDDDINDMEPALEGTGFNLYLVDGRQHCLRLTSDLQVATGIVLAAVLEESN</sequence>
<comment type="caution">
    <text evidence="2">The sequence shown here is derived from an EMBL/GenBank/DDBJ whole genome shotgun (WGS) entry which is preliminary data.</text>
</comment>
<evidence type="ECO:0000313" key="3">
    <source>
        <dbReference type="Proteomes" id="UP000760480"/>
    </source>
</evidence>
<protein>
    <recommendedName>
        <fullName evidence="1">DUF6129 domain-containing protein</fullName>
    </recommendedName>
</protein>
<accession>A0ABX1TKU1</accession>
<dbReference type="Proteomes" id="UP000760480">
    <property type="component" value="Unassembled WGS sequence"/>
</dbReference>
<dbReference type="RefSeq" id="WP_169249282.1">
    <property type="nucleotide sequence ID" value="NZ_SPMZ01000036.1"/>
</dbReference>
<keyword evidence="3" id="KW-1185">Reference proteome</keyword>
<dbReference type="EMBL" id="SPMZ01000036">
    <property type="protein sequence ID" value="NMQ20022.1"/>
    <property type="molecule type" value="Genomic_DNA"/>
</dbReference>
<reference evidence="2 3" key="1">
    <citation type="submission" date="2019-03" db="EMBL/GenBank/DDBJ databases">
        <title>Metabolic reconstructions from genomes of highly enriched 'Candidatus Accumulibacter' and 'Candidatus Competibacter' bioreactor populations.</title>
        <authorList>
            <person name="Annavajhala M.K."/>
            <person name="Welles L."/>
            <person name="Abbas B."/>
            <person name="Sorokin D."/>
            <person name="Park H."/>
            <person name="Van Loosdrecht M."/>
            <person name="Chandran K."/>
        </authorList>
    </citation>
    <scope>NUCLEOTIDE SEQUENCE [LARGE SCALE GENOMIC DNA]</scope>
    <source>
        <strain evidence="2 3">SBR_G</strain>
    </source>
</reference>
<evidence type="ECO:0000313" key="2">
    <source>
        <dbReference type="EMBL" id="NMQ20022.1"/>
    </source>
</evidence>
<proteinExistence type="predicted"/>